<dbReference type="SUPFAM" id="SSF52540">
    <property type="entry name" value="P-loop containing nucleoside triphosphate hydrolases"/>
    <property type="match status" value="2"/>
</dbReference>
<feature type="compositionally biased region" description="Low complexity" evidence="7">
    <location>
        <begin position="55"/>
        <end position="67"/>
    </location>
</feature>
<dbReference type="InterPro" id="IPR027417">
    <property type="entry name" value="P-loop_NTPase"/>
</dbReference>
<keyword evidence="5 6" id="KW-0009">Actin-binding</keyword>
<feature type="domain" description="Myosin motor" evidence="8">
    <location>
        <begin position="1"/>
        <end position="1023"/>
    </location>
</feature>
<evidence type="ECO:0000256" key="2">
    <source>
        <dbReference type="ARBA" id="ARBA00022840"/>
    </source>
</evidence>
<feature type="region of interest" description="Disordered" evidence="7">
    <location>
        <begin position="875"/>
        <end position="911"/>
    </location>
</feature>
<dbReference type="Gene3D" id="3.40.850.10">
    <property type="entry name" value="Kinesin motor domain"/>
    <property type="match status" value="2"/>
</dbReference>
<feature type="region of interest" description="Disordered" evidence="7">
    <location>
        <begin position="114"/>
        <end position="185"/>
    </location>
</feature>
<feature type="compositionally biased region" description="Acidic residues" evidence="7">
    <location>
        <begin position="242"/>
        <end position="252"/>
    </location>
</feature>
<feature type="compositionally biased region" description="Basic and acidic residues" evidence="7">
    <location>
        <begin position="118"/>
        <end position="140"/>
    </location>
</feature>
<dbReference type="GO" id="GO:0016020">
    <property type="term" value="C:membrane"/>
    <property type="evidence" value="ECO:0007669"/>
    <property type="project" value="TreeGrafter"/>
</dbReference>
<evidence type="ECO:0000256" key="7">
    <source>
        <dbReference type="SAM" id="MobiDB-lite"/>
    </source>
</evidence>
<dbReference type="Pfam" id="PF00063">
    <property type="entry name" value="Myosin_head"/>
    <property type="match status" value="2"/>
</dbReference>
<feature type="compositionally biased region" description="Acidic residues" evidence="7">
    <location>
        <begin position="287"/>
        <end position="301"/>
    </location>
</feature>
<feature type="compositionally biased region" description="Basic and acidic residues" evidence="7">
    <location>
        <begin position="454"/>
        <end position="464"/>
    </location>
</feature>
<dbReference type="Proteomes" id="UP000221165">
    <property type="component" value="Unassembled WGS sequence"/>
</dbReference>
<feature type="region of interest" description="Disordered" evidence="7">
    <location>
        <begin position="705"/>
        <end position="734"/>
    </location>
</feature>
<gene>
    <name evidence="9" type="ORF">CSUI_000425</name>
</gene>
<dbReference type="GO" id="GO:0000146">
    <property type="term" value="F:microfilament motor activity"/>
    <property type="evidence" value="ECO:0007669"/>
    <property type="project" value="TreeGrafter"/>
</dbReference>
<reference evidence="9 10" key="1">
    <citation type="journal article" date="2017" name="Int. J. Parasitol.">
        <title>The genome of the protozoan parasite Cystoisospora suis and a reverse vaccinology approach to identify vaccine candidates.</title>
        <authorList>
            <person name="Palmieri N."/>
            <person name="Shrestha A."/>
            <person name="Ruttkowski B."/>
            <person name="Beck T."/>
            <person name="Vogl C."/>
            <person name="Tomley F."/>
            <person name="Blake D.P."/>
            <person name="Joachim A."/>
        </authorList>
    </citation>
    <scope>NUCLEOTIDE SEQUENCE [LARGE SCALE GENOMIC DNA]</scope>
    <source>
        <strain evidence="9 10">Wien I</strain>
    </source>
</reference>
<comment type="caution">
    <text evidence="9">The sequence shown here is derived from an EMBL/GenBank/DDBJ whole genome shotgun (WGS) entry which is preliminary data.</text>
</comment>
<evidence type="ECO:0000313" key="9">
    <source>
        <dbReference type="EMBL" id="PHJ25714.1"/>
    </source>
</evidence>
<keyword evidence="4" id="KW-0505">Motor protein</keyword>
<dbReference type="PANTHER" id="PTHR13140">
    <property type="entry name" value="MYOSIN"/>
    <property type="match status" value="1"/>
</dbReference>
<feature type="region of interest" description="Disordered" evidence="7">
    <location>
        <begin position="55"/>
        <end position="85"/>
    </location>
</feature>
<evidence type="ECO:0000256" key="4">
    <source>
        <dbReference type="ARBA" id="ARBA00023175"/>
    </source>
</evidence>
<feature type="compositionally biased region" description="Basic and acidic residues" evidence="7">
    <location>
        <begin position="302"/>
        <end position="315"/>
    </location>
</feature>
<dbReference type="InterPro" id="IPR036961">
    <property type="entry name" value="Kinesin_motor_dom_sf"/>
</dbReference>
<dbReference type="GO" id="GO:0005524">
    <property type="term" value="F:ATP binding"/>
    <property type="evidence" value="ECO:0007669"/>
    <property type="project" value="UniProtKB-KW"/>
</dbReference>
<keyword evidence="2" id="KW-0067">ATP-binding</keyword>
<dbReference type="SMART" id="SM00242">
    <property type="entry name" value="MYSc"/>
    <property type="match status" value="1"/>
</dbReference>
<feature type="compositionally biased region" description="Basic and acidic residues" evidence="7">
    <location>
        <begin position="500"/>
        <end position="509"/>
    </location>
</feature>
<organism evidence="9 10">
    <name type="scientific">Cystoisospora suis</name>
    <dbReference type="NCBI Taxonomy" id="483139"/>
    <lineage>
        <taxon>Eukaryota</taxon>
        <taxon>Sar</taxon>
        <taxon>Alveolata</taxon>
        <taxon>Apicomplexa</taxon>
        <taxon>Conoidasida</taxon>
        <taxon>Coccidia</taxon>
        <taxon>Eucoccidiorida</taxon>
        <taxon>Eimeriorina</taxon>
        <taxon>Sarcocystidae</taxon>
        <taxon>Cystoisospora</taxon>
    </lineage>
</organism>
<feature type="compositionally biased region" description="Basic and acidic residues" evidence="7">
    <location>
        <begin position="264"/>
        <end position="286"/>
    </location>
</feature>
<keyword evidence="10" id="KW-1185">Reference proteome</keyword>
<accession>A0A2C6LGU0</accession>
<feature type="region of interest" description="Disordered" evidence="7">
    <location>
        <begin position="806"/>
        <end position="829"/>
    </location>
</feature>
<proteinExistence type="inferred from homology"/>
<feature type="compositionally biased region" description="Low complexity" evidence="7">
    <location>
        <begin position="410"/>
        <end position="429"/>
    </location>
</feature>
<dbReference type="RefSeq" id="XP_067927360.1">
    <property type="nucleotide sequence ID" value="XM_068060659.1"/>
</dbReference>
<feature type="region of interest" description="Actin-binding" evidence="6">
    <location>
        <begin position="945"/>
        <end position="967"/>
    </location>
</feature>
<evidence type="ECO:0000259" key="8">
    <source>
        <dbReference type="PROSITE" id="PS51456"/>
    </source>
</evidence>
<feature type="compositionally biased region" description="Basic and acidic residues" evidence="7">
    <location>
        <begin position="147"/>
        <end position="163"/>
    </location>
</feature>
<keyword evidence="3 6" id="KW-0518">Myosin</keyword>
<comment type="similarity">
    <text evidence="6">Belongs to the TRAFAC class myosin-kinesin ATPase superfamily. Myosin family.</text>
</comment>
<dbReference type="InterPro" id="IPR001609">
    <property type="entry name" value="Myosin_head_motor_dom-like"/>
</dbReference>
<feature type="compositionally biased region" description="Low complexity" evidence="7">
    <location>
        <begin position="898"/>
        <end position="911"/>
    </location>
</feature>
<feature type="compositionally biased region" description="Basic and acidic residues" evidence="7">
    <location>
        <begin position="714"/>
        <end position="730"/>
    </location>
</feature>
<comment type="caution">
    <text evidence="6">Lacks conserved residue(s) required for the propagation of feature annotation.</text>
</comment>
<dbReference type="GeneID" id="94423870"/>
<dbReference type="GO" id="GO:0005737">
    <property type="term" value="C:cytoplasm"/>
    <property type="evidence" value="ECO:0007669"/>
    <property type="project" value="TreeGrafter"/>
</dbReference>
<dbReference type="Gene3D" id="1.20.58.530">
    <property type="match status" value="2"/>
</dbReference>
<evidence type="ECO:0000313" key="10">
    <source>
        <dbReference type="Proteomes" id="UP000221165"/>
    </source>
</evidence>
<dbReference type="EMBL" id="MIGC01000177">
    <property type="protein sequence ID" value="PHJ25714.1"/>
    <property type="molecule type" value="Genomic_DNA"/>
</dbReference>
<feature type="region of interest" description="Disordered" evidence="7">
    <location>
        <begin position="228"/>
        <end position="315"/>
    </location>
</feature>
<dbReference type="PROSITE" id="PS51456">
    <property type="entry name" value="MYOSIN_MOTOR"/>
    <property type="match status" value="1"/>
</dbReference>
<dbReference type="Gene3D" id="1.20.120.720">
    <property type="entry name" value="Myosin VI head, motor domain, U50 subdomain"/>
    <property type="match status" value="1"/>
</dbReference>
<dbReference type="GO" id="GO:0007015">
    <property type="term" value="P:actin filament organization"/>
    <property type="evidence" value="ECO:0007669"/>
    <property type="project" value="TreeGrafter"/>
</dbReference>
<evidence type="ECO:0000256" key="1">
    <source>
        <dbReference type="ARBA" id="ARBA00022741"/>
    </source>
</evidence>
<dbReference type="GO" id="GO:0051015">
    <property type="term" value="F:actin filament binding"/>
    <property type="evidence" value="ECO:0007669"/>
    <property type="project" value="TreeGrafter"/>
</dbReference>
<feature type="compositionally biased region" description="Low complexity" evidence="7">
    <location>
        <begin position="474"/>
        <end position="493"/>
    </location>
</feature>
<feature type="compositionally biased region" description="Basic and acidic residues" evidence="7">
    <location>
        <begin position="228"/>
        <end position="241"/>
    </location>
</feature>
<dbReference type="OrthoDB" id="333683at2759"/>
<name>A0A2C6LGU0_9APIC</name>
<dbReference type="VEuPathDB" id="ToxoDB:CSUI_000425"/>
<evidence type="ECO:0000256" key="5">
    <source>
        <dbReference type="ARBA" id="ARBA00023203"/>
    </source>
</evidence>
<feature type="non-terminal residue" evidence="9">
    <location>
        <position position="1023"/>
    </location>
</feature>
<dbReference type="AlphaFoldDB" id="A0A2C6LGU0"/>
<evidence type="ECO:0000256" key="6">
    <source>
        <dbReference type="PROSITE-ProRule" id="PRU00782"/>
    </source>
</evidence>
<dbReference type="GO" id="GO:0016459">
    <property type="term" value="C:myosin complex"/>
    <property type="evidence" value="ECO:0007669"/>
    <property type="project" value="UniProtKB-KW"/>
</dbReference>
<dbReference type="PANTHER" id="PTHR13140:SF706">
    <property type="entry name" value="DILUTE CLASS UNCONVENTIONAL MYOSIN, ISOFORM C"/>
    <property type="match status" value="1"/>
</dbReference>
<keyword evidence="1" id="KW-0547">Nucleotide-binding</keyword>
<evidence type="ECO:0000256" key="3">
    <source>
        <dbReference type="ARBA" id="ARBA00023123"/>
    </source>
</evidence>
<protein>
    <submittedName>
        <fullName evidence="9">Myosin k</fullName>
    </submittedName>
</protein>
<feature type="region of interest" description="Disordered" evidence="7">
    <location>
        <begin position="399"/>
        <end position="512"/>
    </location>
</feature>
<sequence>MLVLHFTDRGKLQKASILTYLLAKERVVQIPPGEFGFHIFYALCHAAADVAKSRSSSGSFCSSSTIRSGRERQEETEEEEERCRKEEKEIRDLLPQLHLKGGCLEAFQILSHPSAKQLKKDQDKNTKREELERKGKKNNEGEEEKEEERAHQQDEVTGKESPSHSHTRRENKREDSCPTPSTVTTPWRDLRHIIQSMGVMGIDARTRALVFKILAAILHLGNLSFRGGERARREDRRGLELREEEQEEEADGDGIRRKRRKVRSGAEKSQRDDTSREDHGGKRKEEEEGEEEEQSEQEKEEEEKGDKKTKESDDCHKALELTEECKESLRAAAQLLGVCGGGEEGEEKLRLALVSRSVRETRSYLNREGALAARNATCKALYSRVFDCVVSKINASLAAGSKQELHRPRPLSSSFSSLSPSESSLLELSKGVKEKHQQTTHVESSFLPGNEEEENKRTEEEKKMKSLFCQKTKFSPFSRGTSRPSPPTSATSAEDFPCLQEKEKKRSGEGEEGSYSIGILDIFGFEDLASHSNSNRLEQLCINYANEKLHCFFLQQLLLNEKCLYIQEGLIHPLSFSSSSSSSFISTASSSVLFSPVKHVDRSPSSPFSLSLHSLSSTFSLSQSSLSFLPSLSNKRHHLSSSFSRASLFSSSSQGNESWRNGGDLLILRSAILCCLIGGVSSASHVSFLSEGLLDKSRQLLLPLDQSSSSSSSQERKEQSHYSRGGEERGGVAGERQAEESFYLQSYVSMKHLLHSLIQKKTPGLFQLLDEVSKLPLKQGGNRDVFFYQKLLTEMKNRGVDDLFIRPGGERKNHRQHHQQPRDLSSPSAGGLRFTVSHFACDVSYDVRDFCRSNSDILSDEIEQLFLSSSTYTELMRGGGEGEKEEEEEDGNNRKLTPSSSPSSCGSLPPTSIRTWRLQKSSTGMSSCLVSQRKSSLSVNFASQLQLILKGLQQTSCHYIRCIKPNLQQRAGVFDEAYVLHQLKCSGLVDLLHVMAVGYACRVSYEDLWKRYEAYLPSTLRHT</sequence>